<dbReference type="GO" id="GO:0031956">
    <property type="term" value="F:medium-chain fatty acid-CoA ligase activity"/>
    <property type="evidence" value="ECO:0007669"/>
    <property type="project" value="TreeGrafter"/>
</dbReference>
<accession>A0A4Q1UI19</accession>
<keyword evidence="2 5" id="KW-0436">Ligase</keyword>
<dbReference type="InterPro" id="IPR025110">
    <property type="entry name" value="AMP-bd_C"/>
</dbReference>
<organism evidence="5 6">
    <name type="scientific">Bradyrhizobium betae</name>
    <dbReference type="NCBI Taxonomy" id="244734"/>
    <lineage>
        <taxon>Bacteria</taxon>
        <taxon>Pseudomonadati</taxon>
        <taxon>Pseudomonadota</taxon>
        <taxon>Alphaproteobacteria</taxon>
        <taxon>Hyphomicrobiales</taxon>
        <taxon>Nitrobacteraceae</taxon>
        <taxon>Bradyrhizobium</taxon>
    </lineage>
</organism>
<dbReference type="OrthoDB" id="9803968at2"/>
<dbReference type="Pfam" id="PF13193">
    <property type="entry name" value="AMP-binding_C"/>
    <property type="match status" value="1"/>
</dbReference>
<evidence type="ECO:0000313" key="6">
    <source>
        <dbReference type="Proteomes" id="UP000290819"/>
    </source>
</evidence>
<dbReference type="Gene3D" id="3.40.50.12780">
    <property type="entry name" value="N-terminal domain of ligase-like"/>
    <property type="match status" value="1"/>
</dbReference>
<name>A0A4Q1UI19_9BRAD</name>
<dbReference type="GO" id="GO:0006631">
    <property type="term" value="P:fatty acid metabolic process"/>
    <property type="evidence" value="ECO:0007669"/>
    <property type="project" value="TreeGrafter"/>
</dbReference>
<feature type="domain" description="AMP-dependent synthetase/ligase" evidence="3">
    <location>
        <begin position="13"/>
        <end position="362"/>
    </location>
</feature>
<dbReference type="PANTHER" id="PTHR43201">
    <property type="entry name" value="ACYL-COA SYNTHETASE"/>
    <property type="match status" value="1"/>
</dbReference>
<reference evidence="5 6" key="1">
    <citation type="submission" date="2017-03" db="EMBL/GenBank/DDBJ databases">
        <authorList>
            <person name="Safronova V.I."/>
            <person name="Sazanova A.L."/>
            <person name="Chirak E.R."/>
        </authorList>
    </citation>
    <scope>NUCLEOTIDE SEQUENCE [LARGE SCALE GENOMIC DNA]</scope>
    <source>
        <strain evidence="5 6">Opo-243</strain>
    </source>
</reference>
<keyword evidence="6" id="KW-1185">Reference proteome</keyword>
<evidence type="ECO:0000313" key="5">
    <source>
        <dbReference type="EMBL" id="RXT33309.1"/>
    </source>
</evidence>
<dbReference type="NCBIfam" id="NF009071">
    <property type="entry name" value="PRK12406.1"/>
    <property type="match status" value="1"/>
</dbReference>
<dbReference type="Pfam" id="PF00501">
    <property type="entry name" value="AMP-binding"/>
    <property type="match status" value="1"/>
</dbReference>
<dbReference type="InterPro" id="IPR042099">
    <property type="entry name" value="ANL_N_sf"/>
</dbReference>
<dbReference type="Gene3D" id="3.30.300.30">
    <property type="match status" value="1"/>
</dbReference>
<dbReference type="SUPFAM" id="SSF56801">
    <property type="entry name" value="Acetyl-CoA synthetase-like"/>
    <property type="match status" value="1"/>
</dbReference>
<dbReference type="Proteomes" id="UP000290819">
    <property type="component" value="Unassembled WGS sequence"/>
</dbReference>
<proteinExistence type="inferred from homology"/>
<dbReference type="InterPro" id="IPR000873">
    <property type="entry name" value="AMP-dep_synth/lig_dom"/>
</dbReference>
<dbReference type="AlphaFoldDB" id="A0A4Q1UI19"/>
<dbReference type="RefSeq" id="WP_129276045.1">
    <property type="nucleotide sequence ID" value="NZ_MZXW01000057.1"/>
</dbReference>
<dbReference type="PROSITE" id="PS00455">
    <property type="entry name" value="AMP_BINDING"/>
    <property type="match status" value="1"/>
</dbReference>
<feature type="domain" description="AMP-binding enzyme C-terminal" evidence="4">
    <location>
        <begin position="422"/>
        <end position="497"/>
    </location>
</feature>
<dbReference type="EMBL" id="MZXW01000057">
    <property type="protein sequence ID" value="RXT33309.1"/>
    <property type="molecule type" value="Genomic_DNA"/>
</dbReference>
<comment type="caution">
    <text evidence="5">The sequence shown here is derived from an EMBL/GenBank/DDBJ whole genome shotgun (WGS) entry which is preliminary data.</text>
</comment>
<sequence length="515" mass="55900">MSSWVRIGDRVKTKAEMDARAQRAARGYASLGVGCGDVVAVYMRNDFAFMEASLAAGLCGAYVVPVNWHDTPEEARYVLENSGAKVLVIHADLWRNIGHAVPASVAVIVAETPPGLRGSYRVGDEAAKVPAGMTDWESWLAGFAPAAPPFPTSPGSMIYTSGTTGHPKGVRRQPPTPEQALASQQMMRLVGGLTDWADRLGDVVLLIPGPAYHSSPNGWMFSFYNMGANIIVEPRFEPERMLATIASHRVTHALVVPTMFVRLLALPAETRSRYDLSSLTFAMHVGAPCPPHVKRGMIDWWGPVITEHYGSTEVGAVTFCTSDEWLAHPGTVGQRLPGCAVVVMDEEGRELPLGQSGEIVCGRDLYPEFTYHDDPGKRAKSARGHLVATGDVGFFDADGFLYLSGRASDMIIFGGTNIYPAEIESELMKVQGVADCAVFGIPDDEFGEKVCAFIQPAAGAVLDEEAVRADLKSRLAGYKIPRRIEFASTLPREDTGKIFKRKLKEPFWQGTGRSI</sequence>
<dbReference type="PANTHER" id="PTHR43201:SF5">
    <property type="entry name" value="MEDIUM-CHAIN ACYL-COA LIGASE ACSF2, MITOCHONDRIAL"/>
    <property type="match status" value="1"/>
</dbReference>
<evidence type="ECO:0000259" key="3">
    <source>
        <dbReference type="Pfam" id="PF00501"/>
    </source>
</evidence>
<evidence type="ECO:0000259" key="4">
    <source>
        <dbReference type="Pfam" id="PF13193"/>
    </source>
</evidence>
<comment type="similarity">
    <text evidence="1">Belongs to the ATP-dependent AMP-binding enzyme family.</text>
</comment>
<evidence type="ECO:0000256" key="1">
    <source>
        <dbReference type="ARBA" id="ARBA00006432"/>
    </source>
</evidence>
<evidence type="ECO:0000256" key="2">
    <source>
        <dbReference type="ARBA" id="ARBA00022598"/>
    </source>
</evidence>
<dbReference type="InterPro" id="IPR020845">
    <property type="entry name" value="AMP-binding_CS"/>
</dbReference>
<dbReference type="InterPro" id="IPR045851">
    <property type="entry name" value="AMP-bd_C_sf"/>
</dbReference>
<gene>
    <name evidence="5" type="ORF">B5V03_40315</name>
</gene>
<protein>
    <submittedName>
        <fullName evidence="5">Long-chain fatty acid--CoA ligase</fullName>
    </submittedName>
</protein>